<feature type="domain" description="RanBP2-type" evidence="6">
    <location>
        <begin position="872"/>
        <end position="902"/>
    </location>
</feature>
<feature type="compositionally biased region" description="Polar residues" evidence="5">
    <location>
        <begin position="518"/>
        <end position="529"/>
    </location>
</feature>
<organism evidence="7 8">
    <name type="scientific">Coemansia brasiliensis</name>
    <dbReference type="NCBI Taxonomy" id="2650707"/>
    <lineage>
        <taxon>Eukaryota</taxon>
        <taxon>Fungi</taxon>
        <taxon>Fungi incertae sedis</taxon>
        <taxon>Zoopagomycota</taxon>
        <taxon>Kickxellomycotina</taxon>
        <taxon>Kickxellomycetes</taxon>
        <taxon>Kickxellales</taxon>
        <taxon>Kickxellaceae</taxon>
        <taxon>Coemansia</taxon>
    </lineage>
</organism>
<dbReference type="InterPro" id="IPR001876">
    <property type="entry name" value="Znf_RanBP2"/>
</dbReference>
<dbReference type="Proteomes" id="UP001139887">
    <property type="component" value="Unassembled WGS sequence"/>
</dbReference>
<accession>A0A9W8I5Q5</accession>
<feature type="domain" description="RanBP2-type" evidence="6">
    <location>
        <begin position="825"/>
        <end position="854"/>
    </location>
</feature>
<dbReference type="Pfam" id="PF00641">
    <property type="entry name" value="Zn_ribbon_RanBP"/>
    <property type="match status" value="5"/>
</dbReference>
<gene>
    <name evidence="7" type="ORF">IWW36_004547</name>
</gene>
<name>A0A9W8I5Q5_9FUNG</name>
<dbReference type="SUPFAM" id="SSF90209">
    <property type="entry name" value="Ran binding protein zinc finger-like"/>
    <property type="match status" value="1"/>
</dbReference>
<proteinExistence type="predicted"/>
<dbReference type="PANTHER" id="PTHR46622">
    <property type="entry name" value="DNA-DEPENDENT METALLOPROTEASE WSS1"/>
    <property type="match status" value="1"/>
</dbReference>
<protein>
    <recommendedName>
        <fullName evidence="6">RanBP2-type domain-containing protein</fullName>
    </recommendedName>
</protein>
<evidence type="ECO:0000256" key="1">
    <source>
        <dbReference type="ARBA" id="ARBA00022723"/>
    </source>
</evidence>
<dbReference type="EMBL" id="JANBUW010000646">
    <property type="protein sequence ID" value="KAJ2846011.1"/>
    <property type="molecule type" value="Genomic_DNA"/>
</dbReference>
<feature type="domain" description="RanBP2-type" evidence="6">
    <location>
        <begin position="683"/>
        <end position="712"/>
    </location>
</feature>
<evidence type="ECO:0000256" key="5">
    <source>
        <dbReference type="SAM" id="MobiDB-lite"/>
    </source>
</evidence>
<evidence type="ECO:0000259" key="6">
    <source>
        <dbReference type="PROSITE" id="PS50199"/>
    </source>
</evidence>
<dbReference type="GO" id="GO:0005634">
    <property type="term" value="C:nucleus"/>
    <property type="evidence" value="ECO:0007669"/>
    <property type="project" value="TreeGrafter"/>
</dbReference>
<dbReference type="PANTHER" id="PTHR46622:SF1">
    <property type="entry name" value="DNA-DEPENDENT METALLOPROTEASE WSS1"/>
    <property type="match status" value="1"/>
</dbReference>
<evidence type="ECO:0000256" key="2">
    <source>
        <dbReference type="ARBA" id="ARBA00022771"/>
    </source>
</evidence>
<feature type="region of interest" description="Disordered" evidence="5">
    <location>
        <begin position="19"/>
        <end position="246"/>
    </location>
</feature>
<evidence type="ECO:0000313" key="7">
    <source>
        <dbReference type="EMBL" id="KAJ2846011.1"/>
    </source>
</evidence>
<feature type="compositionally biased region" description="Acidic residues" evidence="5">
    <location>
        <begin position="37"/>
        <end position="80"/>
    </location>
</feature>
<feature type="region of interest" description="Disordered" evidence="5">
    <location>
        <begin position="260"/>
        <end position="290"/>
    </location>
</feature>
<dbReference type="GO" id="GO:0006281">
    <property type="term" value="P:DNA repair"/>
    <property type="evidence" value="ECO:0007669"/>
    <property type="project" value="TreeGrafter"/>
</dbReference>
<dbReference type="PROSITE" id="PS01358">
    <property type="entry name" value="ZF_RANBP2_1"/>
    <property type="match status" value="3"/>
</dbReference>
<dbReference type="OrthoDB" id="79830at2759"/>
<feature type="compositionally biased region" description="Low complexity" evidence="5">
    <location>
        <begin position="169"/>
        <end position="182"/>
    </location>
</feature>
<feature type="compositionally biased region" description="Low complexity" evidence="5">
    <location>
        <begin position="89"/>
        <end position="99"/>
    </location>
</feature>
<feature type="compositionally biased region" description="Polar residues" evidence="5">
    <location>
        <begin position="477"/>
        <end position="489"/>
    </location>
</feature>
<dbReference type="SMART" id="SM00547">
    <property type="entry name" value="ZnF_RBZ"/>
    <property type="match status" value="6"/>
</dbReference>
<feature type="compositionally biased region" description="Low complexity" evidence="5">
    <location>
        <begin position="194"/>
        <end position="203"/>
    </location>
</feature>
<dbReference type="GO" id="GO:0008270">
    <property type="term" value="F:zinc ion binding"/>
    <property type="evidence" value="ECO:0007669"/>
    <property type="project" value="UniProtKB-KW"/>
</dbReference>
<feature type="compositionally biased region" description="Acidic residues" evidence="5">
    <location>
        <begin position="100"/>
        <end position="109"/>
    </location>
</feature>
<sequence>PASPYESVFETAHKIASVRAQEQQRPAAVVKGKEPEVVVDYDDDEEDDEDFVPSDETKDDDEEEELERQLEPIDESEEVIEPSKPPAAPYEAASSSQEQSAEDESDGILEESASAGESEEEIVEPDVVEEVSESEVAASEEEQAELSSEDEVQVSIEESESTESDQATEELASIASAESISLGGESEADESTQPLPESPAEPLEPVDDAEPESPVEPLEVTGDAQLAAPVQPNTVQQTPTSRKWWPFSGSSFLNSLLNTEKRQSKRSLQESESTASEPPMVSPTFGQRRALSKHSSGRLFVPASFIDVTKEASADNGKRARVTERSVLKRNTLLDNRRRTAVLPTRSTPVSSAAVSTDTISTSPKRSSRKQSTPLITAASLGLEGRRNAARGYSGQQRQYRRRTCLYYGSGYGSSSTPYVFDTMRSALADTDKRKSFAHTSADQEVAADTTIENSGGVRSSTTAQRILDIIGDAPPTRSQTGLDSQSAANPYELSSPYSVRMQLKTTQRRRVLVPLSTRLSQPTGSKSSSEQRDSKAILESIQSAAPPEIQAKLGSAHSLAAKEPSSDLPKVPQLTAKNISSKSAVDMTPPPPTQAQISTPATSAIIMKPTVATSTPTKSSVLSPKQFSFTLPLPSTPDSGHHKAVKLRVANLPIAELPAFVFTLSEQQPASAASKPIPATTAATEWTCELCDLKSPDTASKCIVCDADRPVSKPATIKPAPAPANSKEWECAVCELKSPATADKCIVCDSPRPAGSSTASAPKAAPVAPSAQEWECKVCELKNPPSAKDCTVCDAPKPAGSKAPPNPASSNPASVSKPAPIASSAQEWECKVCELKNPPSAKDCTVCDAPKPEKLVTGLQSAATSAKAPNASGSEWTCELCDLKSPESANKCIVCDAPKPGPKPTTAAPQNKSAPSFEFGLDVTKKPAVPASWTSSKFSMPSHQGQWECAVCELKNEDSAVKCTVCDAARPAAALPALATATKQTVNTSLPVFEFDLDVSRKPLPPKQHI</sequence>
<feature type="non-terminal residue" evidence="7">
    <location>
        <position position="1"/>
    </location>
</feature>
<dbReference type="InterPro" id="IPR036443">
    <property type="entry name" value="Znf_RanBP2_sf"/>
</dbReference>
<comment type="caution">
    <text evidence="7">The sequence shown here is derived from an EMBL/GenBank/DDBJ whole genome shotgun (WGS) entry which is preliminary data.</text>
</comment>
<dbReference type="Gene3D" id="4.10.1060.10">
    <property type="entry name" value="Zinc finger, RanBP2-type"/>
    <property type="match status" value="6"/>
</dbReference>
<evidence type="ECO:0000256" key="3">
    <source>
        <dbReference type="ARBA" id="ARBA00022833"/>
    </source>
</evidence>
<dbReference type="GO" id="GO:0008237">
    <property type="term" value="F:metallopeptidase activity"/>
    <property type="evidence" value="ECO:0007669"/>
    <property type="project" value="TreeGrafter"/>
</dbReference>
<feature type="region of interest" description="Disordered" evidence="5">
    <location>
        <begin position="344"/>
        <end position="373"/>
    </location>
</feature>
<keyword evidence="3" id="KW-0862">Zinc</keyword>
<keyword evidence="8" id="KW-1185">Reference proteome</keyword>
<feature type="domain" description="RanBP2-type" evidence="6">
    <location>
        <begin position="771"/>
        <end position="800"/>
    </location>
</feature>
<feature type="compositionally biased region" description="Polar residues" evidence="5">
    <location>
        <begin position="345"/>
        <end position="373"/>
    </location>
</feature>
<feature type="domain" description="RanBP2-type" evidence="6">
    <location>
        <begin position="944"/>
        <end position="973"/>
    </location>
</feature>
<evidence type="ECO:0000256" key="4">
    <source>
        <dbReference type="PROSITE-ProRule" id="PRU00322"/>
    </source>
</evidence>
<dbReference type="InterPro" id="IPR053000">
    <property type="entry name" value="WSS1-like_metalloprotease"/>
</dbReference>
<feature type="compositionally biased region" description="Acidic residues" evidence="5">
    <location>
        <begin position="204"/>
        <end position="213"/>
    </location>
</feature>
<dbReference type="PROSITE" id="PS50199">
    <property type="entry name" value="ZF_RANBP2_2"/>
    <property type="match status" value="6"/>
</dbReference>
<feature type="compositionally biased region" description="Polar residues" evidence="5">
    <location>
        <begin position="231"/>
        <end position="241"/>
    </location>
</feature>
<feature type="domain" description="RanBP2-type" evidence="6">
    <location>
        <begin position="726"/>
        <end position="755"/>
    </location>
</feature>
<evidence type="ECO:0000313" key="8">
    <source>
        <dbReference type="Proteomes" id="UP001139887"/>
    </source>
</evidence>
<feature type="region of interest" description="Disordered" evidence="5">
    <location>
        <begin position="473"/>
        <end position="537"/>
    </location>
</feature>
<dbReference type="AlphaFoldDB" id="A0A9W8I5Q5"/>
<keyword evidence="1" id="KW-0479">Metal-binding</keyword>
<reference evidence="7" key="1">
    <citation type="submission" date="2022-07" db="EMBL/GenBank/DDBJ databases">
        <title>Phylogenomic reconstructions and comparative analyses of Kickxellomycotina fungi.</title>
        <authorList>
            <person name="Reynolds N.K."/>
            <person name="Stajich J.E."/>
            <person name="Barry K."/>
            <person name="Grigoriev I.V."/>
            <person name="Crous P."/>
            <person name="Smith M.E."/>
        </authorList>
    </citation>
    <scope>NUCLEOTIDE SEQUENCE</scope>
    <source>
        <strain evidence="7">NRRL 1566</strain>
    </source>
</reference>
<feature type="compositionally biased region" description="Acidic residues" evidence="5">
    <location>
        <begin position="117"/>
        <end position="168"/>
    </location>
</feature>
<keyword evidence="2 4" id="KW-0863">Zinc-finger</keyword>